<protein>
    <submittedName>
        <fullName evidence="4">Cytochrome P450 CypX</fullName>
        <ecNumber evidence="4">1.14.-.-</ecNumber>
    </submittedName>
</protein>
<proteinExistence type="inferred from homology"/>
<dbReference type="InterPro" id="IPR001128">
    <property type="entry name" value="Cyt_P450"/>
</dbReference>
<name>A0A380Q829_YERPU</name>
<reference evidence="4 5" key="1">
    <citation type="submission" date="2018-06" db="EMBL/GenBank/DDBJ databases">
        <authorList>
            <consortium name="Pathogen Informatics"/>
            <person name="Doyle S."/>
        </authorList>
    </citation>
    <scope>NUCLEOTIDE SEQUENCE [LARGE SCALE GENOMIC DNA]</scope>
    <source>
        <strain evidence="4 5">NCTC8580</strain>
    </source>
</reference>
<dbReference type="Gene3D" id="1.10.630.10">
    <property type="entry name" value="Cytochrome P450"/>
    <property type="match status" value="1"/>
</dbReference>
<dbReference type="Proteomes" id="UP000255087">
    <property type="component" value="Unassembled WGS sequence"/>
</dbReference>
<dbReference type="InterPro" id="IPR036396">
    <property type="entry name" value="Cyt_P450_sf"/>
</dbReference>
<dbReference type="PANTHER" id="PTHR46696:SF1">
    <property type="entry name" value="CYTOCHROME P450 YJIB-RELATED"/>
    <property type="match status" value="1"/>
</dbReference>
<evidence type="ECO:0000313" key="4">
    <source>
        <dbReference type="EMBL" id="SUP82334.1"/>
    </source>
</evidence>
<dbReference type="EC" id="1.14.-.-" evidence="4"/>
<dbReference type="GO" id="GO:0016705">
    <property type="term" value="F:oxidoreductase activity, acting on paired donors, with incorporation or reduction of molecular oxygen"/>
    <property type="evidence" value="ECO:0007669"/>
    <property type="project" value="InterPro"/>
</dbReference>
<dbReference type="PANTHER" id="PTHR46696">
    <property type="entry name" value="P450, PUTATIVE (EUROFUNG)-RELATED"/>
    <property type="match status" value="1"/>
</dbReference>
<evidence type="ECO:0000256" key="3">
    <source>
        <dbReference type="RuleBase" id="RU000461"/>
    </source>
</evidence>
<dbReference type="InterPro" id="IPR002397">
    <property type="entry name" value="Cyt_P450_B"/>
</dbReference>
<comment type="cofactor">
    <cofactor evidence="1">
        <name>heme</name>
        <dbReference type="ChEBI" id="CHEBI:30413"/>
    </cofactor>
</comment>
<dbReference type="PROSITE" id="PS00086">
    <property type="entry name" value="CYTOCHROME_P450"/>
    <property type="match status" value="1"/>
</dbReference>
<dbReference type="InterPro" id="IPR017972">
    <property type="entry name" value="Cyt_P450_CS"/>
</dbReference>
<dbReference type="GO" id="GO:0020037">
    <property type="term" value="F:heme binding"/>
    <property type="evidence" value="ECO:0007669"/>
    <property type="project" value="InterPro"/>
</dbReference>
<evidence type="ECO:0000256" key="2">
    <source>
        <dbReference type="ARBA" id="ARBA00010617"/>
    </source>
</evidence>
<dbReference type="GO" id="GO:0005506">
    <property type="term" value="F:iron ion binding"/>
    <property type="evidence" value="ECO:0007669"/>
    <property type="project" value="InterPro"/>
</dbReference>
<dbReference type="GO" id="GO:0004497">
    <property type="term" value="F:monooxygenase activity"/>
    <property type="evidence" value="ECO:0007669"/>
    <property type="project" value="UniProtKB-KW"/>
</dbReference>
<gene>
    <name evidence="4" type="primary">cypX</name>
    <name evidence="4" type="ORF">NCTC8580_02093</name>
</gene>
<accession>A0A380Q829</accession>
<dbReference type="EMBL" id="UHJC01000001">
    <property type="protein sequence ID" value="SUP82334.1"/>
    <property type="molecule type" value="Genomic_DNA"/>
</dbReference>
<dbReference type="PRINTS" id="PR00359">
    <property type="entry name" value="BP450"/>
</dbReference>
<keyword evidence="3" id="KW-0479">Metal-binding</keyword>
<evidence type="ECO:0000256" key="1">
    <source>
        <dbReference type="ARBA" id="ARBA00001971"/>
    </source>
</evidence>
<sequence>MNFKADLLKNRYRSYQEYREKSPFFDPELKSHIVLKYHDVIYLLKYSEVSSNRKKSQFDKLRQCPYSRNIVDFYDQWLMYMDGEAHKDARKLITSSLSKSTQKIEEIVNSAFSVNVEDILLETHGNIDVIQKITVPFIINVLSHVLGIEYRDYKNIIEISKPIVMFLGNGDIGNEDERKKVLECLKETQILLMQCIQNCNNNESLIGYLLREDIAIETISPLLINVVIDGYDPLASIISNYFQIISNNTKIPEDITSNELFDEIVRLEPPFQYCARVATEDLYIDGYKIKKGERIMSFISSANRDPAIFELSDKVMSRNKEFKHLSFGAGMHLCLGANLAKKVATKFISKMNHLNEKISLHHIDEQWISTVGYNILNKLVVNIKKRKV</sequence>
<keyword evidence="3 4" id="KW-0560">Oxidoreductase</keyword>
<comment type="similarity">
    <text evidence="2 3">Belongs to the cytochrome P450 family.</text>
</comment>
<keyword evidence="3" id="KW-0349">Heme</keyword>
<evidence type="ECO:0000313" key="5">
    <source>
        <dbReference type="Proteomes" id="UP000255087"/>
    </source>
</evidence>
<dbReference type="SUPFAM" id="SSF48264">
    <property type="entry name" value="Cytochrome P450"/>
    <property type="match status" value="1"/>
</dbReference>
<dbReference type="Pfam" id="PF00067">
    <property type="entry name" value="p450"/>
    <property type="match status" value="1"/>
</dbReference>
<organism evidence="4 5">
    <name type="scientific">Yersinia pseudotuberculosis</name>
    <dbReference type="NCBI Taxonomy" id="633"/>
    <lineage>
        <taxon>Bacteria</taxon>
        <taxon>Pseudomonadati</taxon>
        <taxon>Pseudomonadota</taxon>
        <taxon>Gammaproteobacteria</taxon>
        <taxon>Enterobacterales</taxon>
        <taxon>Yersiniaceae</taxon>
        <taxon>Yersinia</taxon>
    </lineage>
</organism>
<dbReference type="AlphaFoldDB" id="A0A380Q829"/>
<dbReference type="RefSeq" id="WP_042817786.1">
    <property type="nucleotide sequence ID" value="NZ_UHJC01000001.1"/>
</dbReference>
<keyword evidence="3" id="KW-0408">Iron</keyword>
<keyword evidence="3" id="KW-0503">Monooxygenase</keyword>